<dbReference type="AlphaFoldDB" id="A0A382WUP8"/>
<dbReference type="InterPro" id="IPR036770">
    <property type="entry name" value="Ankyrin_rpt-contain_sf"/>
</dbReference>
<dbReference type="PANTHER" id="PTHR24173">
    <property type="entry name" value="ANKYRIN REPEAT CONTAINING"/>
    <property type="match status" value="1"/>
</dbReference>
<protein>
    <submittedName>
        <fullName evidence="3">Uncharacterized protein</fullName>
    </submittedName>
</protein>
<dbReference type="PANTHER" id="PTHR24173:SF74">
    <property type="entry name" value="ANKYRIN REPEAT DOMAIN-CONTAINING PROTEIN 16"/>
    <property type="match status" value="1"/>
</dbReference>
<keyword evidence="2" id="KW-0040">ANK repeat</keyword>
<evidence type="ECO:0000256" key="1">
    <source>
        <dbReference type="ARBA" id="ARBA00022737"/>
    </source>
</evidence>
<keyword evidence="1" id="KW-0677">Repeat</keyword>
<dbReference type="Pfam" id="PF13857">
    <property type="entry name" value="Ank_5"/>
    <property type="match status" value="1"/>
</dbReference>
<dbReference type="SUPFAM" id="SSF48403">
    <property type="entry name" value="Ankyrin repeat"/>
    <property type="match status" value="1"/>
</dbReference>
<dbReference type="EMBL" id="UINC01162584">
    <property type="protein sequence ID" value="SVD62413.1"/>
    <property type="molecule type" value="Genomic_DNA"/>
</dbReference>
<dbReference type="PROSITE" id="PS50297">
    <property type="entry name" value="ANK_REP_REGION"/>
    <property type="match status" value="1"/>
</dbReference>
<organism evidence="3">
    <name type="scientific">marine metagenome</name>
    <dbReference type="NCBI Taxonomy" id="408172"/>
    <lineage>
        <taxon>unclassified sequences</taxon>
        <taxon>metagenomes</taxon>
        <taxon>ecological metagenomes</taxon>
    </lineage>
</organism>
<reference evidence="3" key="1">
    <citation type="submission" date="2018-05" db="EMBL/GenBank/DDBJ databases">
        <authorList>
            <person name="Lanie J.A."/>
            <person name="Ng W.-L."/>
            <person name="Kazmierczak K.M."/>
            <person name="Andrzejewski T.M."/>
            <person name="Davidsen T.M."/>
            <person name="Wayne K.J."/>
            <person name="Tettelin H."/>
            <person name="Glass J.I."/>
            <person name="Rusch D."/>
            <person name="Podicherti R."/>
            <person name="Tsui H.-C.T."/>
            <person name="Winkler M.E."/>
        </authorList>
    </citation>
    <scope>NUCLEOTIDE SEQUENCE</scope>
</reference>
<feature type="non-terminal residue" evidence="3">
    <location>
        <position position="1"/>
    </location>
</feature>
<dbReference type="InterPro" id="IPR002110">
    <property type="entry name" value="Ankyrin_rpt"/>
</dbReference>
<evidence type="ECO:0000256" key="2">
    <source>
        <dbReference type="ARBA" id="ARBA00023043"/>
    </source>
</evidence>
<name>A0A382WUP8_9ZZZZ</name>
<dbReference type="Gene3D" id="1.25.40.20">
    <property type="entry name" value="Ankyrin repeat-containing domain"/>
    <property type="match status" value="1"/>
</dbReference>
<gene>
    <name evidence="3" type="ORF">METZ01_LOCUS415267</name>
</gene>
<sequence>VVAVLLKTKGIDFNARSVDGVTALHRAAALGLSDIAALLLANGADPTITDPRGRTAADYAQGAGFDLRMVSPSGS</sequence>
<evidence type="ECO:0000313" key="3">
    <source>
        <dbReference type="EMBL" id="SVD62413.1"/>
    </source>
</evidence>
<accession>A0A382WUP8</accession>
<proteinExistence type="predicted"/>
<dbReference type="PROSITE" id="PS50088">
    <property type="entry name" value="ANK_REPEAT"/>
    <property type="match status" value="1"/>
</dbReference>